<feature type="region of interest" description="Disordered" evidence="1">
    <location>
        <begin position="395"/>
        <end position="462"/>
    </location>
</feature>
<feature type="region of interest" description="Disordered" evidence="1">
    <location>
        <begin position="1"/>
        <end position="166"/>
    </location>
</feature>
<feature type="compositionally biased region" description="Low complexity" evidence="1">
    <location>
        <begin position="525"/>
        <end position="545"/>
    </location>
</feature>
<proteinExistence type="predicted"/>
<evidence type="ECO:0000256" key="1">
    <source>
        <dbReference type="SAM" id="MobiDB-lite"/>
    </source>
</evidence>
<dbReference type="AlphaFoldDB" id="E9AWY7"/>
<feature type="compositionally biased region" description="Polar residues" evidence="1">
    <location>
        <begin position="645"/>
        <end position="657"/>
    </location>
</feature>
<reference evidence="2 3" key="1">
    <citation type="journal article" date="2011" name="Genome Res.">
        <title>Chromosome and gene copy number variation allow major structural change between species and strains of Leishmania.</title>
        <authorList>
            <person name="Rogers M.B."/>
            <person name="Hilley J.D."/>
            <person name="Dickens N.J."/>
            <person name="Wilkes J."/>
            <person name="Bates P.A."/>
            <person name="Depledge D.P."/>
            <person name="Harris D."/>
            <person name="Her Y."/>
            <person name="Herzyk P."/>
            <person name="Imamura H."/>
            <person name="Otto T.D."/>
            <person name="Sanders M."/>
            <person name="Seeger K."/>
            <person name="Dujardin J.C."/>
            <person name="Berriman M."/>
            <person name="Smith D.F."/>
            <person name="Hertz-Fowler C."/>
            <person name="Mottram J.C."/>
        </authorList>
    </citation>
    <scope>NUCLEOTIDE SEQUENCE [LARGE SCALE GENOMIC DNA]</scope>
    <source>
        <strain evidence="2 3">MHOM/GT/2001/U1103</strain>
    </source>
</reference>
<protein>
    <submittedName>
        <fullName evidence="2">Uncharacterized protein</fullName>
    </submittedName>
</protein>
<dbReference type="Proteomes" id="UP000007259">
    <property type="component" value="Chromosome 24"/>
</dbReference>
<feature type="compositionally biased region" description="Low complexity" evidence="1">
    <location>
        <begin position="590"/>
        <end position="599"/>
    </location>
</feature>
<dbReference type="RefSeq" id="XP_003875959.1">
    <property type="nucleotide sequence ID" value="XM_003875910.1"/>
</dbReference>
<feature type="region of interest" description="Disordered" evidence="1">
    <location>
        <begin position="749"/>
        <end position="800"/>
    </location>
</feature>
<dbReference type="EMBL" id="FR799577">
    <property type="protein sequence ID" value="CBZ27473.1"/>
    <property type="molecule type" value="Genomic_DNA"/>
</dbReference>
<accession>E9AWY7</accession>
<feature type="compositionally biased region" description="Basic and acidic residues" evidence="1">
    <location>
        <begin position="138"/>
        <end position="154"/>
    </location>
</feature>
<dbReference type="GeneID" id="13448886"/>
<feature type="compositionally biased region" description="Low complexity" evidence="1">
    <location>
        <begin position="499"/>
        <end position="516"/>
    </location>
</feature>
<gene>
    <name evidence="2" type="ORF">LMXM_24_1435</name>
</gene>
<feature type="region of interest" description="Disordered" evidence="1">
    <location>
        <begin position="495"/>
        <end position="552"/>
    </location>
</feature>
<feature type="compositionally biased region" description="Low complexity" evidence="1">
    <location>
        <begin position="62"/>
        <end position="105"/>
    </location>
</feature>
<feature type="compositionally biased region" description="Acidic residues" evidence="1">
    <location>
        <begin position="753"/>
        <end position="764"/>
    </location>
</feature>
<dbReference type="OrthoDB" id="267980at2759"/>
<feature type="region of interest" description="Disordered" evidence="1">
    <location>
        <begin position="580"/>
        <end position="657"/>
    </location>
</feature>
<name>E9AWY7_LEIMU</name>
<feature type="compositionally biased region" description="Basic and acidic residues" evidence="1">
    <location>
        <begin position="765"/>
        <end position="775"/>
    </location>
</feature>
<sequence>MSASADAGPPAATVRQLRLRGGQDTDNSDSEEEKGGAAPRWRGGASAGATAGTRPTDAPQGTSLPTAAAATSASLPPRAGSSSSLELFTSSSSRSSSPARSELPPGLMKSTAAPATAALKDLQGEKLSGSRRNNGRVSDTHQRGRGVGNRERGGGDTAPARQQVWSAGSPVGALLTPTSMHSAVEEDRQTVPGKATAGEAAVVVEVSPMPSPATSASLAFHTAAVQPRSAAPGLFKGKEASPPTAIKGAAFTTFPTAFSADAAGEMSRPAAFAPATTVPSSPALPSTTSIGSLRTDAIPIVEAAVAAVYTGGPSEAVQESSRTSVGSAASPMGALKAPLAAQSSSSSLDGDPVVLAPVQIARPTSTGRPSSDAATATLGLSIRKLTVPFTTAAEVDTLPSSSSSRQLLPSTTRPSTAAAASAAAGRTATPAAASTASSSAFTAVPDGRSSALGTGSPMLSDPGSVVYNRVSAQGRGSVPLNVLEGPSRPKWCGLPGEHTASPSPATVAAQSAAISAAPPPPPGPVVSTQAAHAAEPTPAAARASAFSTSQPSVNLLTRPHRQAPRQPGATHTSAVLSLIEDDDERPRCSSPPASSTPSTGRNRAETGQPKTVSVQARSPPSSSTASPPSPPTGRDASSADGATSPLLSRSATVTAAQRQREAALVIYDDRVPPERRRAKRQAGPMTGQTAAMTLTDPMSVCVLRGLRTDDRQDGNREGPLTCRPILRIVGAGWRRSPVDWAYGKPPLDRRAAEDDDCEGVDDSDNATRGRLDHSAAIHGFSSVPTGHDQYPVRSSGEDRSAKLTMHSANNYTVQRLFSATQPQQPQHKARAGSYVSGTGHGESVPCVVMRLERQGARTASDVHATHGDVSSGGPSSANLPPAAASRRAAVSPLTDESVNVDLLNYRRSRRKQQR</sequence>
<feature type="compositionally biased region" description="Low complexity" evidence="1">
    <location>
        <begin position="871"/>
        <end position="893"/>
    </location>
</feature>
<dbReference type="OMA" id="PLTCRPI"/>
<evidence type="ECO:0000313" key="2">
    <source>
        <dbReference type="EMBL" id="CBZ27473.1"/>
    </source>
</evidence>
<dbReference type="PhylomeDB" id="E9AWY7"/>
<feature type="compositionally biased region" description="Low complexity" evidence="1">
    <location>
        <begin position="397"/>
        <end position="443"/>
    </location>
</feature>
<feature type="region of interest" description="Disordered" evidence="1">
    <location>
        <begin position="857"/>
        <end position="914"/>
    </location>
</feature>
<dbReference type="KEGG" id="lmi:LMXM_24_1435"/>
<organism evidence="2 3">
    <name type="scientific">Leishmania mexicana (strain MHOM/GT/2001/U1103)</name>
    <dbReference type="NCBI Taxonomy" id="929439"/>
    <lineage>
        <taxon>Eukaryota</taxon>
        <taxon>Discoba</taxon>
        <taxon>Euglenozoa</taxon>
        <taxon>Kinetoplastea</taxon>
        <taxon>Metakinetoplastina</taxon>
        <taxon>Trypanosomatida</taxon>
        <taxon>Trypanosomatidae</taxon>
        <taxon>Leishmaniinae</taxon>
        <taxon>Leishmania</taxon>
    </lineage>
</organism>
<evidence type="ECO:0000313" key="3">
    <source>
        <dbReference type="Proteomes" id="UP000007259"/>
    </source>
</evidence>
<feature type="region of interest" description="Disordered" evidence="1">
    <location>
        <begin position="819"/>
        <end position="841"/>
    </location>
</feature>
<dbReference type="VEuPathDB" id="TriTrypDB:LmxM.24.1435"/>
<keyword evidence="3" id="KW-1185">Reference proteome</keyword>
<feature type="compositionally biased region" description="Low complexity" evidence="1">
    <location>
        <begin position="43"/>
        <end position="53"/>
    </location>
</feature>